<dbReference type="Gene3D" id="2.170.260.10">
    <property type="entry name" value="paz domain"/>
    <property type="match status" value="1"/>
</dbReference>
<dbReference type="InterPro" id="IPR036397">
    <property type="entry name" value="RNaseH_sf"/>
</dbReference>
<evidence type="ECO:0000313" key="5">
    <source>
        <dbReference type="EMBL" id="KAF2233713.1"/>
    </source>
</evidence>
<dbReference type="Pfam" id="PF16486">
    <property type="entry name" value="ArgoN"/>
    <property type="match status" value="1"/>
</dbReference>
<protein>
    <submittedName>
        <fullName evidence="5">Piwi-domain-containing protein</fullName>
    </submittedName>
</protein>
<dbReference type="InterPro" id="IPR003100">
    <property type="entry name" value="PAZ_dom"/>
</dbReference>
<dbReference type="Pfam" id="PF02171">
    <property type="entry name" value="Piwi"/>
    <property type="match status" value="1"/>
</dbReference>
<reference evidence="5" key="1">
    <citation type="journal article" date="2020" name="Stud. Mycol.">
        <title>101 Dothideomycetes genomes: a test case for predicting lifestyles and emergence of pathogens.</title>
        <authorList>
            <person name="Haridas S."/>
            <person name="Albert R."/>
            <person name="Binder M."/>
            <person name="Bloem J."/>
            <person name="Labutti K."/>
            <person name="Salamov A."/>
            <person name="Andreopoulos B."/>
            <person name="Baker S."/>
            <person name="Barry K."/>
            <person name="Bills G."/>
            <person name="Bluhm B."/>
            <person name="Cannon C."/>
            <person name="Castanera R."/>
            <person name="Culley D."/>
            <person name="Daum C."/>
            <person name="Ezra D."/>
            <person name="Gonzalez J."/>
            <person name="Henrissat B."/>
            <person name="Kuo A."/>
            <person name="Liang C."/>
            <person name="Lipzen A."/>
            <person name="Lutzoni F."/>
            <person name="Magnuson J."/>
            <person name="Mondo S."/>
            <person name="Nolan M."/>
            <person name="Ohm R."/>
            <person name="Pangilinan J."/>
            <person name="Park H.-J."/>
            <person name="Ramirez L."/>
            <person name="Alfaro M."/>
            <person name="Sun H."/>
            <person name="Tritt A."/>
            <person name="Yoshinaga Y."/>
            <person name="Zwiers L.-H."/>
            <person name="Turgeon B."/>
            <person name="Goodwin S."/>
            <person name="Spatafora J."/>
            <person name="Crous P."/>
            <person name="Grigoriev I."/>
        </authorList>
    </citation>
    <scope>NUCLEOTIDE SEQUENCE</scope>
    <source>
        <strain evidence="5">Tuck. ex Michener</strain>
    </source>
</reference>
<dbReference type="InterPro" id="IPR032473">
    <property type="entry name" value="Argonaute_Mid_dom"/>
</dbReference>
<dbReference type="OrthoDB" id="10252740at2759"/>
<feature type="region of interest" description="Disordered" evidence="2">
    <location>
        <begin position="1"/>
        <end position="83"/>
    </location>
</feature>
<feature type="compositionally biased region" description="Polar residues" evidence="2">
    <location>
        <begin position="7"/>
        <end position="28"/>
    </location>
</feature>
<evidence type="ECO:0000259" key="3">
    <source>
        <dbReference type="PROSITE" id="PS50821"/>
    </source>
</evidence>
<dbReference type="SMART" id="SM01163">
    <property type="entry name" value="DUF1785"/>
    <property type="match status" value="1"/>
</dbReference>
<proteinExistence type="inferred from homology"/>
<dbReference type="CDD" id="cd02846">
    <property type="entry name" value="PAZ_argonaute_like"/>
    <property type="match status" value="1"/>
</dbReference>
<dbReference type="SMART" id="SM00950">
    <property type="entry name" value="Piwi"/>
    <property type="match status" value="1"/>
</dbReference>
<dbReference type="PROSITE" id="PS50822">
    <property type="entry name" value="PIWI"/>
    <property type="match status" value="1"/>
</dbReference>
<sequence length="976" mass="109542">MTGPKPQHSSNPSVSSAHQSNKSISSDVGKTPTEGDATSSGAYVPRSPPRYDGNRDPDPAPWQEFPGGKADPQHTPITFDPRNLDLGGQAWTVIRGFIPDSPLPAKPKLNTSGKEVKLSLNTWPVTGLPTNPVWQYDVLIGTGVEKRGKVMKAWESPTLQNILGPNWIYDGNRIAWSPTEMKELRKTLNLDQEYGRTRKREVPDEVTVVIRPAKDPQVKFDKLHAYLNGQTSFDNGILEAINFLDHLLRMWPSSRLTKIKRSFFAEPREPISLGDGIEAFHGVYESIRPVHSPMGPIMSVNVDVANGTFWSESQVLHTARELGRCRDGYDLSMKCQPKHDKLGLGGRLESETFKLLRVLRKVSITVIHRAPDKGKPEPSYVIDKLLNQSAKEYVQKMRHPKTGKEEEMTIVQYFREKYNIHLKYPDMPLIKTTKKDVVLPLELCKIKPKQRYVFKLNDRQISNMIKFAVTPPPQRWAHIKEGLDMLKWVQDPYLKAYGLKIQSQPQAVRAHVLPNPKVQFGNGPHNPGTTGRWDLRGKKFMNGNSKELKAWGIMVAEGRGAPDKAAIERFIGEFIKIYSQHGGRIVNPKPVILPSAGASDGAKMVETLWTATGNANKMRPQMLMFVLLSKDAKLYNRIKKSTDCRYGVVSQCMQSAHVFKCQAQYISNVCMKFNAKLGGYTTRAVGVKNNDKFGSFNKATLIMGADVSHAAPGSDVPSTACMTFSLNLLCTRYAAAIDVNGHRVEIIATSNIEKFMKPMITGWASNLNMGRLPASLIYFRDGVSEGQYHQVINEEIHDIKNLLKEINPNTTTKITVIVATKRHHIRFFPDHNDRVAADRNGNAVPGTLVQTGCTSPFEYDFYLCAHSAIKGTARPVGYHVLLDENNYPVNELQQMIYDHSYQYIRSTTPVSIHPAIYYAHLAAKRAVCHEDKPYESGPQMKGKKQKKESSLSDDGGYKPLLPMPDQGGIRFEMWYV</sequence>
<dbReference type="SUPFAM" id="SSF101690">
    <property type="entry name" value="PAZ domain"/>
    <property type="match status" value="1"/>
</dbReference>
<dbReference type="InterPro" id="IPR012337">
    <property type="entry name" value="RNaseH-like_sf"/>
</dbReference>
<dbReference type="Pfam" id="PF02170">
    <property type="entry name" value="PAZ"/>
    <property type="match status" value="1"/>
</dbReference>
<dbReference type="CDD" id="cd04657">
    <property type="entry name" value="Piwi_ago-like"/>
    <property type="match status" value="1"/>
</dbReference>
<dbReference type="EMBL" id="ML991804">
    <property type="protein sequence ID" value="KAF2233713.1"/>
    <property type="molecule type" value="Genomic_DNA"/>
</dbReference>
<feature type="domain" description="PAZ" evidence="3">
    <location>
        <begin position="354"/>
        <end position="448"/>
    </location>
</feature>
<name>A0A6A6H889_VIRVR</name>
<feature type="domain" description="Piwi" evidence="4">
    <location>
        <begin position="622"/>
        <end position="931"/>
    </location>
</feature>
<dbReference type="Proteomes" id="UP000800092">
    <property type="component" value="Unassembled WGS sequence"/>
</dbReference>
<dbReference type="InterPro" id="IPR036085">
    <property type="entry name" value="PAZ_dom_sf"/>
</dbReference>
<dbReference type="Pfam" id="PF08699">
    <property type="entry name" value="ArgoL1"/>
    <property type="match status" value="1"/>
</dbReference>
<evidence type="ECO:0000256" key="1">
    <source>
        <dbReference type="RuleBase" id="RU361178"/>
    </source>
</evidence>
<evidence type="ECO:0000313" key="6">
    <source>
        <dbReference type="Proteomes" id="UP000800092"/>
    </source>
</evidence>
<evidence type="ECO:0000256" key="2">
    <source>
        <dbReference type="SAM" id="MobiDB-lite"/>
    </source>
</evidence>
<organism evidence="5 6">
    <name type="scientific">Viridothelium virens</name>
    <name type="common">Speckled blister lichen</name>
    <name type="synonym">Trypethelium virens</name>
    <dbReference type="NCBI Taxonomy" id="1048519"/>
    <lineage>
        <taxon>Eukaryota</taxon>
        <taxon>Fungi</taxon>
        <taxon>Dikarya</taxon>
        <taxon>Ascomycota</taxon>
        <taxon>Pezizomycotina</taxon>
        <taxon>Dothideomycetes</taxon>
        <taxon>Dothideomycetes incertae sedis</taxon>
        <taxon>Trypetheliales</taxon>
        <taxon>Trypetheliaceae</taxon>
        <taxon>Viridothelium</taxon>
    </lineage>
</organism>
<dbReference type="SMART" id="SM00949">
    <property type="entry name" value="PAZ"/>
    <property type="match status" value="1"/>
</dbReference>
<dbReference type="Pfam" id="PF16488">
    <property type="entry name" value="ArgoL2"/>
    <property type="match status" value="1"/>
</dbReference>
<evidence type="ECO:0000259" key="4">
    <source>
        <dbReference type="PROSITE" id="PS50822"/>
    </source>
</evidence>
<feature type="region of interest" description="Disordered" evidence="2">
    <location>
        <begin position="932"/>
        <end position="962"/>
    </location>
</feature>
<dbReference type="GO" id="GO:0003723">
    <property type="term" value="F:RNA binding"/>
    <property type="evidence" value="ECO:0007669"/>
    <property type="project" value="InterPro"/>
</dbReference>
<dbReference type="InterPro" id="IPR032472">
    <property type="entry name" value="ArgoL2"/>
</dbReference>
<dbReference type="InterPro" id="IPR014811">
    <property type="entry name" value="ArgoL1"/>
</dbReference>
<dbReference type="PANTHER" id="PTHR22891">
    <property type="entry name" value="EUKARYOTIC TRANSLATION INITIATION FACTOR 2C"/>
    <property type="match status" value="1"/>
</dbReference>
<keyword evidence="6" id="KW-1185">Reference proteome</keyword>
<dbReference type="Gene3D" id="3.40.50.2300">
    <property type="match status" value="1"/>
</dbReference>
<dbReference type="AlphaFoldDB" id="A0A6A6H889"/>
<accession>A0A6A6H889</accession>
<dbReference type="PROSITE" id="PS50821">
    <property type="entry name" value="PAZ"/>
    <property type="match status" value="1"/>
</dbReference>
<dbReference type="InterPro" id="IPR032474">
    <property type="entry name" value="Argonaute_N"/>
</dbReference>
<dbReference type="InterPro" id="IPR045246">
    <property type="entry name" value="Piwi_ago-like"/>
</dbReference>
<dbReference type="Gene3D" id="3.30.420.10">
    <property type="entry name" value="Ribonuclease H-like superfamily/Ribonuclease H"/>
    <property type="match status" value="1"/>
</dbReference>
<dbReference type="InterPro" id="IPR003165">
    <property type="entry name" value="Piwi"/>
</dbReference>
<gene>
    <name evidence="5" type="ORF">EV356DRAFT_533480</name>
</gene>
<dbReference type="SUPFAM" id="SSF53098">
    <property type="entry name" value="Ribonuclease H-like"/>
    <property type="match status" value="1"/>
</dbReference>
<dbReference type="Pfam" id="PF16487">
    <property type="entry name" value="ArgoMid"/>
    <property type="match status" value="1"/>
</dbReference>
<comment type="similarity">
    <text evidence="1">Belongs to the argonaute family.</text>
</comment>